<sequence>MPHHSSFKKELMSSLEAGYITVINRTNQPVANSVDNSNCMTSDLSVFNVTIPPLGTFGPILVGTSEQDECAFESSYFDMTIGIRVIESQGDWSCGSSPNNLTWSADNSGDIGKVTVYIG</sequence>
<organism evidence="1 2">
    <name type="scientific">Hymenobacter volaticus</name>
    <dbReference type="NCBI Taxonomy" id="2932254"/>
    <lineage>
        <taxon>Bacteria</taxon>
        <taxon>Pseudomonadati</taxon>
        <taxon>Bacteroidota</taxon>
        <taxon>Cytophagia</taxon>
        <taxon>Cytophagales</taxon>
        <taxon>Hymenobacteraceae</taxon>
        <taxon>Hymenobacter</taxon>
    </lineage>
</organism>
<dbReference type="RefSeq" id="WP_245127382.1">
    <property type="nucleotide sequence ID" value="NZ_CP095066.1"/>
</dbReference>
<dbReference type="Proteomes" id="UP000830401">
    <property type="component" value="Plasmid unnamed5"/>
</dbReference>
<geneLocation type="plasmid" evidence="1 2">
    <name>unnamed5</name>
</geneLocation>
<reference evidence="1" key="1">
    <citation type="submission" date="2022-04" db="EMBL/GenBank/DDBJ databases">
        <title>Hymenobacter sp. isolated from the air.</title>
        <authorList>
            <person name="Won M."/>
            <person name="Lee C.-M."/>
            <person name="Woen H.-Y."/>
            <person name="Kwon S.-W."/>
        </authorList>
    </citation>
    <scope>NUCLEOTIDE SEQUENCE</scope>
    <source>
        <strain evidence="1">5420S-77</strain>
        <plasmid evidence="1">unnamed5</plasmid>
    </source>
</reference>
<evidence type="ECO:0000313" key="2">
    <source>
        <dbReference type="Proteomes" id="UP000830401"/>
    </source>
</evidence>
<dbReference type="EMBL" id="CP095066">
    <property type="protein sequence ID" value="UOQ69548.1"/>
    <property type="molecule type" value="Genomic_DNA"/>
</dbReference>
<name>A0ABY4GFD8_9BACT</name>
<evidence type="ECO:0000313" key="1">
    <source>
        <dbReference type="EMBL" id="UOQ69548.1"/>
    </source>
</evidence>
<gene>
    <name evidence="1" type="ORF">MUN86_28320</name>
</gene>
<keyword evidence="2" id="KW-1185">Reference proteome</keyword>
<keyword evidence="1" id="KW-0614">Plasmid</keyword>
<accession>A0ABY4GFD8</accession>
<proteinExistence type="predicted"/>
<protein>
    <submittedName>
        <fullName evidence="1">Uncharacterized protein</fullName>
    </submittedName>
</protein>